<accession>A0A6G8PYA1</accession>
<dbReference type="RefSeq" id="WP_166396797.1">
    <property type="nucleotide sequence ID" value="NZ_CP045121.1"/>
</dbReference>
<reference evidence="1 2" key="1">
    <citation type="submission" date="2019-10" db="EMBL/GenBank/DDBJ databases">
        <title>Rubrobacter sp nov SCSIO 52915 isolated from a deep-sea sediment in the South China Sea.</title>
        <authorList>
            <person name="Chen R.W."/>
        </authorList>
    </citation>
    <scope>NUCLEOTIDE SEQUENCE [LARGE SCALE GENOMIC DNA]</scope>
    <source>
        <strain evidence="1 2">SCSIO 52915</strain>
    </source>
</reference>
<proteinExistence type="predicted"/>
<protein>
    <submittedName>
        <fullName evidence="1">Uncharacterized protein</fullName>
    </submittedName>
</protein>
<dbReference type="KEGG" id="rmar:GBA65_12065"/>
<keyword evidence="2" id="KW-1185">Reference proteome</keyword>
<evidence type="ECO:0000313" key="1">
    <source>
        <dbReference type="EMBL" id="QIN79138.1"/>
    </source>
</evidence>
<dbReference type="EMBL" id="CP045121">
    <property type="protein sequence ID" value="QIN79138.1"/>
    <property type="molecule type" value="Genomic_DNA"/>
</dbReference>
<sequence>MRSPGTRAEKPGYALHVLADGLDPPRYAYVEVRFRDGRRRFARLHTPEGVRAILDEWRRRGERSGLYFWAPGVIVVREITRAGIAALVEDLMAEGELEVAFVPAEDC</sequence>
<organism evidence="1 2">
    <name type="scientific">Rubrobacter marinus</name>
    <dbReference type="NCBI Taxonomy" id="2653852"/>
    <lineage>
        <taxon>Bacteria</taxon>
        <taxon>Bacillati</taxon>
        <taxon>Actinomycetota</taxon>
        <taxon>Rubrobacteria</taxon>
        <taxon>Rubrobacterales</taxon>
        <taxon>Rubrobacteraceae</taxon>
        <taxon>Rubrobacter</taxon>
    </lineage>
</organism>
<dbReference type="Proteomes" id="UP000502706">
    <property type="component" value="Chromosome"/>
</dbReference>
<name>A0A6G8PYA1_9ACTN</name>
<evidence type="ECO:0000313" key="2">
    <source>
        <dbReference type="Proteomes" id="UP000502706"/>
    </source>
</evidence>
<dbReference type="AlphaFoldDB" id="A0A6G8PYA1"/>
<gene>
    <name evidence="1" type="ORF">GBA65_12065</name>
</gene>